<dbReference type="Gene3D" id="2.20.25.80">
    <property type="entry name" value="WRKY domain"/>
    <property type="match status" value="1"/>
</dbReference>
<reference evidence="7 8" key="2">
    <citation type="submission" date="2019-11" db="EMBL/GenBank/DDBJ databases">
        <title>A de novo genome assembly of a pear dwarfing rootstock.</title>
        <authorList>
            <person name="Wang F."/>
            <person name="Wang J."/>
            <person name="Li S."/>
            <person name="Zhang Y."/>
            <person name="Fang M."/>
            <person name="Ma L."/>
            <person name="Zhao Y."/>
            <person name="Jiang S."/>
        </authorList>
    </citation>
    <scope>NUCLEOTIDE SEQUENCE [LARGE SCALE GENOMIC DNA]</scope>
    <source>
        <strain evidence="7">S2</strain>
        <tissue evidence="7">Leaf</tissue>
    </source>
</reference>
<evidence type="ECO:0000259" key="6">
    <source>
        <dbReference type="PROSITE" id="PS50811"/>
    </source>
</evidence>
<evidence type="ECO:0000313" key="7">
    <source>
        <dbReference type="EMBL" id="KAB2604284.1"/>
    </source>
</evidence>
<name>A0A5N5G189_9ROSA</name>
<evidence type="ECO:0000256" key="1">
    <source>
        <dbReference type="ARBA" id="ARBA00004123"/>
    </source>
</evidence>
<dbReference type="AlphaFoldDB" id="A0A5N5G189"/>
<evidence type="ECO:0000313" key="8">
    <source>
        <dbReference type="Proteomes" id="UP000327157"/>
    </source>
</evidence>
<keyword evidence="4" id="KW-0804">Transcription</keyword>
<gene>
    <name evidence="7" type="ORF">D8674_037575</name>
</gene>
<dbReference type="InterPro" id="IPR036576">
    <property type="entry name" value="WRKY_dom_sf"/>
</dbReference>
<dbReference type="GO" id="GO:0003700">
    <property type="term" value="F:DNA-binding transcription factor activity"/>
    <property type="evidence" value="ECO:0007669"/>
    <property type="project" value="InterPro"/>
</dbReference>
<organism evidence="7 8">
    <name type="scientific">Pyrus ussuriensis x Pyrus communis</name>
    <dbReference type="NCBI Taxonomy" id="2448454"/>
    <lineage>
        <taxon>Eukaryota</taxon>
        <taxon>Viridiplantae</taxon>
        <taxon>Streptophyta</taxon>
        <taxon>Embryophyta</taxon>
        <taxon>Tracheophyta</taxon>
        <taxon>Spermatophyta</taxon>
        <taxon>Magnoliopsida</taxon>
        <taxon>eudicotyledons</taxon>
        <taxon>Gunneridae</taxon>
        <taxon>Pentapetalae</taxon>
        <taxon>rosids</taxon>
        <taxon>fabids</taxon>
        <taxon>Rosales</taxon>
        <taxon>Rosaceae</taxon>
        <taxon>Amygdaloideae</taxon>
        <taxon>Maleae</taxon>
        <taxon>Pyrus</taxon>
    </lineage>
</organism>
<keyword evidence="8" id="KW-1185">Reference proteome</keyword>
<accession>A0A5N5G189</accession>
<dbReference type="GO" id="GO:0005634">
    <property type="term" value="C:nucleus"/>
    <property type="evidence" value="ECO:0007669"/>
    <property type="project" value="UniProtKB-SubCell"/>
</dbReference>
<dbReference type="PROSITE" id="PS50811">
    <property type="entry name" value="WRKY"/>
    <property type="match status" value="1"/>
</dbReference>
<comment type="subcellular location">
    <subcellularLocation>
        <location evidence="1">Nucleus</location>
    </subcellularLocation>
</comment>
<evidence type="ECO:0000256" key="3">
    <source>
        <dbReference type="ARBA" id="ARBA00023125"/>
    </source>
</evidence>
<dbReference type="PANTHER" id="PTHR31221:SF90">
    <property type="entry name" value="WRKY TRANSCRIPTION FACTOR 44"/>
    <property type="match status" value="1"/>
</dbReference>
<dbReference type="SUPFAM" id="SSF118290">
    <property type="entry name" value="WRKY DNA-binding domain"/>
    <property type="match status" value="1"/>
</dbReference>
<dbReference type="Proteomes" id="UP000327157">
    <property type="component" value="Unassembled WGS sequence"/>
</dbReference>
<dbReference type="Pfam" id="PF03106">
    <property type="entry name" value="WRKY"/>
    <property type="match status" value="1"/>
</dbReference>
<dbReference type="SMART" id="SM00774">
    <property type="entry name" value="WRKY"/>
    <property type="match status" value="1"/>
</dbReference>
<feature type="domain" description="WRKY" evidence="6">
    <location>
        <begin position="1"/>
        <end position="52"/>
    </location>
</feature>
<keyword evidence="2" id="KW-0805">Transcription regulation</keyword>
<dbReference type="InterPro" id="IPR044810">
    <property type="entry name" value="WRKY_plant"/>
</dbReference>
<reference evidence="7 8" key="1">
    <citation type="submission" date="2019-09" db="EMBL/GenBank/DDBJ databases">
        <authorList>
            <person name="Ou C."/>
        </authorList>
    </citation>
    <scope>NUCLEOTIDE SEQUENCE [LARGE SCALE GENOMIC DNA]</scope>
    <source>
        <strain evidence="7">S2</strain>
        <tissue evidence="7">Leaf</tissue>
    </source>
</reference>
<protein>
    <submittedName>
        <fullName evidence="7">WRKY transcription factor 58</fullName>
    </submittedName>
</protein>
<dbReference type="InterPro" id="IPR003657">
    <property type="entry name" value="WRKY_dom"/>
</dbReference>
<evidence type="ECO:0000256" key="4">
    <source>
        <dbReference type="ARBA" id="ARBA00023163"/>
    </source>
</evidence>
<dbReference type="OrthoDB" id="693960at2759"/>
<dbReference type="PANTHER" id="PTHR31221">
    <property type="entry name" value="WRKY TRANSCRIPTION FACTOR PROTEIN 1-RELATED"/>
    <property type="match status" value="1"/>
</dbReference>
<dbReference type="EMBL" id="SMOL01000633">
    <property type="protein sequence ID" value="KAB2604284.1"/>
    <property type="molecule type" value="Genomic_DNA"/>
</dbReference>
<keyword evidence="5" id="KW-0539">Nucleus</keyword>
<evidence type="ECO:0000256" key="5">
    <source>
        <dbReference type="ARBA" id="ARBA00023242"/>
    </source>
</evidence>
<evidence type="ECO:0000256" key="2">
    <source>
        <dbReference type="ARBA" id="ARBA00023015"/>
    </source>
</evidence>
<sequence>MTGDGFRWRKYGQKVVQGNPYPRSYYRCTSLKCSVRKHVERVSDDPKAFITTNCCSDSDSRLGCSALLCYAMPIVSLGNLFDGCFDGLETKNGVNILA</sequence>
<proteinExistence type="predicted"/>
<keyword evidence="3" id="KW-0238">DNA-binding</keyword>
<dbReference type="GO" id="GO:0043565">
    <property type="term" value="F:sequence-specific DNA binding"/>
    <property type="evidence" value="ECO:0007669"/>
    <property type="project" value="InterPro"/>
</dbReference>
<comment type="caution">
    <text evidence="7">The sequence shown here is derived from an EMBL/GenBank/DDBJ whole genome shotgun (WGS) entry which is preliminary data.</text>
</comment>